<dbReference type="SUPFAM" id="SSF53597">
    <property type="entry name" value="Dihydrofolate reductase-like"/>
    <property type="match status" value="1"/>
</dbReference>
<evidence type="ECO:0000313" key="3">
    <source>
        <dbReference type="Proteomes" id="UP000187455"/>
    </source>
</evidence>
<dbReference type="AlphaFoldDB" id="A0A1R0H352"/>
<dbReference type="Gene3D" id="3.40.430.10">
    <property type="entry name" value="Dihydrofolate Reductase, subunit A"/>
    <property type="match status" value="1"/>
</dbReference>
<dbReference type="InterPro" id="IPR024072">
    <property type="entry name" value="DHFR-like_dom_sf"/>
</dbReference>
<dbReference type="PANTHER" id="PTHR38011:SF7">
    <property type="entry name" value="2,5-DIAMINO-6-RIBOSYLAMINO-4(3H)-PYRIMIDINONE 5'-PHOSPHATE REDUCTASE"/>
    <property type="match status" value="1"/>
</dbReference>
<sequence length="119" mass="12558">MESSGCEELSGRPILGAVLKRLSRLGIKSLMVEGGSSVIQSFLRTHSENKGTSTEKKHGGEDSGVVDKIVVTISPKIVGMEGLGFSDSINFSSSSAPSLNLKTPVYQQFGSDIVMAARI</sequence>
<reference evidence="2 3" key="1">
    <citation type="journal article" date="2016" name="Mol. Biol. Evol.">
        <title>Genome-Wide Survey of Gut Fungi (Harpellales) Reveals the First Horizontally Transferred Ubiquitin Gene from a Mosquito Host.</title>
        <authorList>
            <person name="Wang Y."/>
            <person name="White M.M."/>
            <person name="Kvist S."/>
            <person name="Moncalvo J.M."/>
        </authorList>
    </citation>
    <scope>NUCLEOTIDE SEQUENCE [LARGE SCALE GENOMIC DNA]</scope>
    <source>
        <strain evidence="2 3">ALG-7-W6</strain>
    </source>
</reference>
<evidence type="ECO:0008006" key="4">
    <source>
        <dbReference type="Google" id="ProtNLM"/>
    </source>
</evidence>
<dbReference type="GO" id="GO:0009231">
    <property type="term" value="P:riboflavin biosynthetic process"/>
    <property type="evidence" value="ECO:0007669"/>
    <property type="project" value="UniProtKB-KW"/>
</dbReference>
<evidence type="ECO:0000313" key="2">
    <source>
        <dbReference type="EMBL" id="OLY83551.1"/>
    </source>
</evidence>
<dbReference type="InterPro" id="IPR050765">
    <property type="entry name" value="Riboflavin_Biosynth_HTPR"/>
</dbReference>
<dbReference type="Proteomes" id="UP000187455">
    <property type="component" value="Unassembled WGS sequence"/>
</dbReference>
<dbReference type="OrthoDB" id="5432at2759"/>
<accession>A0A1R0H352</accession>
<protein>
    <recommendedName>
        <fullName evidence="4">Bacterial bifunctional deaminase-reductase C-terminal domain-containing protein</fullName>
    </recommendedName>
</protein>
<organism evidence="2 3">
    <name type="scientific">Smittium mucronatum</name>
    <dbReference type="NCBI Taxonomy" id="133383"/>
    <lineage>
        <taxon>Eukaryota</taxon>
        <taxon>Fungi</taxon>
        <taxon>Fungi incertae sedis</taxon>
        <taxon>Zoopagomycota</taxon>
        <taxon>Kickxellomycotina</taxon>
        <taxon>Harpellomycetes</taxon>
        <taxon>Harpellales</taxon>
        <taxon>Legeriomycetaceae</taxon>
        <taxon>Smittium</taxon>
    </lineage>
</organism>
<keyword evidence="3" id="KW-1185">Reference proteome</keyword>
<keyword evidence="1" id="KW-0686">Riboflavin biosynthesis</keyword>
<gene>
    <name evidence="2" type="ORF">AYI68_g2304</name>
</gene>
<dbReference type="STRING" id="133383.A0A1R0H352"/>
<evidence type="ECO:0000256" key="1">
    <source>
        <dbReference type="ARBA" id="ARBA00022619"/>
    </source>
</evidence>
<comment type="caution">
    <text evidence="2">The sequence shown here is derived from an EMBL/GenBank/DDBJ whole genome shotgun (WGS) entry which is preliminary data.</text>
</comment>
<dbReference type="PANTHER" id="PTHR38011">
    <property type="entry name" value="DIHYDROFOLATE REDUCTASE FAMILY PROTEIN (AFU_ORTHOLOGUE AFUA_8G06820)"/>
    <property type="match status" value="1"/>
</dbReference>
<dbReference type="EMBL" id="LSSL01000850">
    <property type="protein sequence ID" value="OLY83551.1"/>
    <property type="molecule type" value="Genomic_DNA"/>
</dbReference>
<name>A0A1R0H352_9FUNG</name>
<proteinExistence type="predicted"/>